<dbReference type="AlphaFoldDB" id="A0A813K6E0"/>
<evidence type="ECO:0000313" key="2">
    <source>
        <dbReference type="Proteomes" id="UP000626109"/>
    </source>
</evidence>
<protein>
    <submittedName>
        <fullName evidence="1">Uncharacterized protein</fullName>
    </submittedName>
</protein>
<comment type="caution">
    <text evidence="1">The sequence shown here is derived from an EMBL/GenBank/DDBJ whole genome shotgun (WGS) entry which is preliminary data.</text>
</comment>
<sequence>MATELTPVALAELQDASHESIRIFLLRKLAGDVVRQVIEALQAHRGFNLAHYTEDDIGEIAGDLSQGSERLRGDISRGLFRLQDGKDTWSSTVSDGGRSCSASSSWQVLYHSPVTSSSSHDMPGVPLPVTAPAEVLVPLTAAASVQSAAPSPLAEVPLSARPKAAAKQVAAPKAAATASATAVAAAAAAV</sequence>
<proteinExistence type="predicted"/>
<accession>A0A813K6E0</accession>
<gene>
    <name evidence="1" type="ORF">PGLA2088_LOCUS29244</name>
</gene>
<name>A0A813K6E0_POLGL</name>
<dbReference type="EMBL" id="CAJNNW010028222">
    <property type="protein sequence ID" value="CAE8695233.1"/>
    <property type="molecule type" value="Genomic_DNA"/>
</dbReference>
<organism evidence="1 2">
    <name type="scientific">Polarella glacialis</name>
    <name type="common">Dinoflagellate</name>
    <dbReference type="NCBI Taxonomy" id="89957"/>
    <lineage>
        <taxon>Eukaryota</taxon>
        <taxon>Sar</taxon>
        <taxon>Alveolata</taxon>
        <taxon>Dinophyceae</taxon>
        <taxon>Suessiales</taxon>
        <taxon>Suessiaceae</taxon>
        <taxon>Polarella</taxon>
    </lineage>
</organism>
<feature type="non-terminal residue" evidence="1">
    <location>
        <position position="190"/>
    </location>
</feature>
<reference evidence="1" key="1">
    <citation type="submission" date="2021-02" db="EMBL/GenBank/DDBJ databases">
        <authorList>
            <person name="Dougan E. K."/>
            <person name="Rhodes N."/>
            <person name="Thang M."/>
            <person name="Chan C."/>
        </authorList>
    </citation>
    <scope>NUCLEOTIDE SEQUENCE</scope>
</reference>
<dbReference type="Proteomes" id="UP000626109">
    <property type="component" value="Unassembled WGS sequence"/>
</dbReference>
<evidence type="ECO:0000313" key="1">
    <source>
        <dbReference type="EMBL" id="CAE8695233.1"/>
    </source>
</evidence>